<evidence type="ECO:0000313" key="10">
    <source>
        <dbReference type="Proteomes" id="UP001159428"/>
    </source>
</evidence>
<name>A0AAU9XM44_9CNID</name>
<dbReference type="SUPFAM" id="SSF49785">
    <property type="entry name" value="Galactose-binding domain-like"/>
    <property type="match status" value="2"/>
</dbReference>
<evidence type="ECO:0000256" key="2">
    <source>
        <dbReference type="ARBA" id="ARBA00010147"/>
    </source>
</evidence>
<sequence length="266" mass="28671">MSGDDGSVAALAVEGTTGRCAVTSLLTDPWWRVDLGKSYSVDVVNIISGANGLADFEIRIGQYLDNEGNSNQKCGGPYTMTSSQEKSFDCTPGVRGRYVNIRIAGKNKKLDICAVSVNPNPAVNIAAGRSATQSTTAYDGFPAHALDGNLDSHYNGLSCTHTAGQNYPWWRVDLGSSQHVSEVFIVNRGGCCMDRLRNIAIYVGDSLENNGNSNPRCGGLYSMATVHKASFYCKPRKTGRYVNIRLEGTGMILTLCEVEVYSESRG</sequence>
<evidence type="ECO:0000256" key="4">
    <source>
        <dbReference type="ARBA" id="ARBA00022723"/>
    </source>
</evidence>
<dbReference type="Gene3D" id="2.60.120.260">
    <property type="entry name" value="Galactose-binding domain-like"/>
    <property type="match status" value="2"/>
</dbReference>
<dbReference type="InterPro" id="IPR006585">
    <property type="entry name" value="FTP1"/>
</dbReference>
<comment type="similarity">
    <text evidence="2">Belongs to the fucolectin family.</text>
</comment>
<dbReference type="PANTHER" id="PTHR45713">
    <property type="entry name" value="FTP DOMAIN-CONTAINING PROTEIN"/>
    <property type="match status" value="1"/>
</dbReference>
<feature type="domain" description="Fucolectin tachylectin-4 pentraxin-1" evidence="8">
    <location>
        <begin position="2"/>
        <end position="120"/>
    </location>
</feature>
<dbReference type="SMART" id="SM00607">
    <property type="entry name" value="FTP"/>
    <property type="match status" value="2"/>
</dbReference>
<dbReference type="EMBL" id="CALNXJ010000048">
    <property type="protein sequence ID" value="CAH3150693.1"/>
    <property type="molecule type" value="Genomic_DNA"/>
</dbReference>
<keyword evidence="10" id="KW-1185">Reference proteome</keyword>
<accession>A0AAU9XM44</accession>
<keyword evidence="5" id="KW-0430">Lectin</keyword>
<proteinExistence type="inferred from homology"/>
<dbReference type="PANTHER" id="PTHR45713:SF6">
    <property type="entry name" value="F5_8 TYPE C DOMAIN-CONTAINING PROTEIN"/>
    <property type="match status" value="1"/>
</dbReference>
<reference evidence="9 10" key="1">
    <citation type="submission" date="2022-05" db="EMBL/GenBank/DDBJ databases">
        <authorList>
            <consortium name="Genoscope - CEA"/>
            <person name="William W."/>
        </authorList>
    </citation>
    <scope>NUCLEOTIDE SEQUENCE [LARGE SCALE GENOMIC DNA]</scope>
</reference>
<evidence type="ECO:0000313" key="9">
    <source>
        <dbReference type="EMBL" id="CAH3150693.1"/>
    </source>
</evidence>
<keyword evidence="7" id="KW-1015">Disulfide bond</keyword>
<keyword evidence="6" id="KW-0106">Calcium</keyword>
<gene>
    <name evidence="9" type="ORF">PMEA_00024843</name>
</gene>
<dbReference type="GO" id="GO:0010185">
    <property type="term" value="P:regulation of cellular defense response"/>
    <property type="evidence" value="ECO:0007669"/>
    <property type="project" value="UniProtKB-ARBA"/>
</dbReference>
<keyword evidence="4" id="KW-0479">Metal-binding</keyword>
<organism evidence="9 10">
    <name type="scientific">Pocillopora meandrina</name>
    <dbReference type="NCBI Taxonomy" id="46732"/>
    <lineage>
        <taxon>Eukaryota</taxon>
        <taxon>Metazoa</taxon>
        <taxon>Cnidaria</taxon>
        <taxon>Anthozoa</taxon>
        <taxon>Hexacorallia</taxon>
        <taxon>Scleractinia</taxon>
        <taxon>Astrocoeniina</taxon>
        <taxon>Pocilloporidae</taxon>
        <taxon>Pocillopora</taxon>
    </lineage>
</organism>
<comment type="subunit">
    <text evidence="3">Homotrimer.</text>
</comment>
<dbReference type="GO" id="GO:0042806">
    <property type="term" value="F:fucose binding"/>
    <property type="evidence" value="ECO:0007669"/>
    <property type="project" value="UniProtKB-ARBA"/>
</dbReference>
<dbReference type="GO" id="GO:0001868">
    <property type="term" value="P:regulation of complement activation, lectin pathway"/>
    <property type="evidence" value="ECO:0007669"/>
    <property type="project" value="UniProtKB-ARBA"/>
</dbReference>
<dbReference type="AlphaFoldDB" id="A0AAU9XM44"/>
<evidence type="ECO:0000256" key="6">
    <source>
        <dbReference type="ARBA" id="ARBA00022837"/>
    </source>
</evidence>
<protein>
    <recommendedName>
        <fullName evidence="8">Fucolectin tachylectin-4 pentraxin-1 domain-containing protein</fullName>
    </recommendedName>
</protein>
<dbReference type="Pfam" id="PF22633">
    <property type="entry name" value="F5_F8_type_C_2"/>
    <property type="match status" value="2"/>
</dbReference>
<comment type="function">
    <text evidence="1">Acts as a defensive agent. Recognizes blood group fucosylated oligosaccharides including A, B, H and Lewis B-type antigens. Does not recognize Lewis A antigen and has low affinity for monovalent haptens.</text>
</comment>
<dbReference type="GO" id="GO:0046872">
    <property type="term" value="F:metal ion binding"/>
    <property type="evidence" value="ECO:0007669"/>
    <property type="project" value="UniProtKB-KW"/>
</dbReference>
<dbReference type="InterPro" id="IPR051941">
    <property type="entry name" value="BG_Antigen-Binding_Lectin"/>
</dbReference>
<evidence type="ECO:0000259" key="8">
    <source>
        <dbReference type="SMART" id="SM00607"/>
    </source>
</evidence>
<evidence type="ECO:0000256" key="7">
    <source>
        <dbReference type="ARBA" id="ARBA00023157"/>
    </source>
</evidence>
<evidence type="ECO:0000256" key="5">
    <source>
        <dbReference type="ARBA" id="ARBA00022734"/>
    </source>
</evidence>
<feature type="domain" description="Fucolectin tachylectin-4 pentraxin-1" evidence="8">
    <location>
        <begin position="122"/>
        <end position="264"/>
    </location>
</feature>
<evidence type="ECO:0000256" key="1">
    <source>
        <dbReference type="ARBA" id="ARBA00002219"/>
    </source>
</evidence>
<dbReference type="InterPro" id="IPR008979">
    <property type="entry name" value="Galactose-bd-like_sf"/>
</dbReference>
<evidence type="ECO:0000256" key="3">
    <source>
        <dbReference type="ARBA" id="ARBA00011233"/>
    </source>
</evidence>
<feature type="non-terminal residue" evidence="9">
    <location>
        <position position="266"/>
    </location>
</feature>
<comment type="caution">
    <text evidence="9">The sequence shown here is derived from an EMBL/GenBank/DDBJ whole genome shotgun (WGS) entry which is preliminary data.</text>
</comment>
<dbReference type="Proteomes" id="UP001159428">
    <property type="component" value="Unassembled WGS sequence"/>
</dbReference>